<proteinExistence type="predicted"/>
<gene>
    <name evidence="1" type="ORF">E3N88_39387</name>
</gene>
<dbReference type="Proteomes" id="UP000326396">
    <property type="component" value="Linkage Group LG8"/>
</dbReference>
<keyword evidence="2" id="KW-1185">Reference proteome</keyword>
<comment type="caution">
    <text evidence="1">The sequence shown here is derived from an EMBL/GenBank/DDBJ whole genome shotgun (WGS) entry which is preliminary data.</text>
</comment>
<evidence type="ECO:0000313" key="1">
    <source>
        <dbReference type="EMBL" id="KAD2806010.1"/>
    </source>
</evidence>
<reference evidence="1 2" key="1">
    <citation type="submission" date="2019-05" db="EMBL/GenBank/DDBJ databases">
        <title>Mikania micrantha, genome provides insights into the molecular mechanism of rapid growth.</title>
        <authorList>
            <person name="Liu B."/>
        </authorList>
    </citation>
    <scope>NUCLEOTIDE SEQUENCE [LARGE SCALE GENOMIC DNA]</scope>
    <source>
        <strain evidence="1">NLD-2019</strain>
        <tissue evidence="1">Leaf</tissue>
    </source>
</reference>
<dbReference type="EMBL" id="SZYD01000018">
    <property type="protein sequence ID" value="KAD2806010.1"/>
    <property type="molecule type" value="Genomic_DNA"/>
</dbReference>
<sequence>MSNSGSQPLSFTFAPPPHQTTAATVVHTAAMAKSAAIRTDGEKASISSSDHATPRSHPITVTTSLMNIPATGGGMIRAPSASHGMSVSLPPPFYPYTPLTPLLPPFNNYSPQTPVYSNPMLPSVHSNTMVPFSPYGVMNPMSVLSPEVTMPLATGGTHFNTPVTPYPQYI</sequence>
<evidence type="ECO:0000313" key="2">
    <source>
        <dbReference type="Proteomes" id="UP000326396"/>
    </source>
</evidence>
<protein>
    <submittedName>
        <fullName evidence="1">Uncharacterized protein</fullName>
    </submittedName>
</protein>
<accession>A0A5N6LWV1</accession>
<organism evidence="1 2">
    <name type="scientific">Mikania micrantha</name>
    <name type="common">bitter vine</name>
    <dbReference type="NCBI Taxonomy" id="192012"/>
    <lineage>
        <taxon>Eukaryota</taxon>
        <taxon>Viridiplantae</taxon>
        <taxon>Streptophyta</taxon>
        <taxon>Embryophyta</taxon>
        <taxon>Tracheophyta</taxon>
        <taxon>Spermatophyta</taxon>
        <taxon>Magnoliopsida</taxon>
        <taxon>eudicotyledons</taxon>
        <taxon>Gunneridae</taxon>
        <taxon>Pentapetalae</taxon>
        <taxon>asterids</taxon>
        <taxon>campanulids</taxon>
        <taxon>Asterales</taxon>
        <taxon>Asteraceae</taxon>
        <taxon>Asteroideae</taxon>
        <taxon>Heliantheae alliance</taxon>
        <taxon>Eupatorieae</taxon>
        <taxon>Mikania</taxon>
    </lineage>
</organism>
<dbReference type="AlphaFoldDB" id="A0A5N6LWV1"/>
<name>A0A5N6LWV1_9ASTR</name>